<comment type="caution">
    <text evidence="1">The sequence shown here is derived from an EMBL/GenBank/DDBJ whole genome shotgun (WGS) entry which is preliminary data.</text>
</comment>
<dbReference type="AlphaFoldDB" id="A0A5D0CL58"/>
<evidence type="ECO:0000313" key="1">
    <source>
        <dbReference type="EMBL" id="TYA10739.1"/>
    </source>
</evidence>
<name>A0A5D0CL58_9BACL</name>
<dbReference type="Proteomes" id="UP000325218">
    <property type="component" value="Unassembled WGS sequence"/>
</dbReference>
<accession>A0A5D0CL58</accession>
<protein>
    <submittedName>
        <fullName evidence="1">DUF600 family protein</fullName>
    </submittedName>
</protein>
<dbReference type="EMBL" id="VSDO01000005">
    <property type="protein sequence ID" value="TYA10739.1"/>
    <property type="molecule type" value="Genomic_DNA"/>
</dbReference>
<dbReference type="NCBIfam" id="TIGR01741">
    <property type="entry name" value="staph_tand_hypo"/>
    <property type="match status" value="1"/>
</dbReference>
<dbReference type="Pfam" id="PF04634">
    <property type="entry name" value="YezG-like"/>
    <property type="match status" value="1"/>
</dbReference>
<proteinExistence type="predicted"/>
<dbReference type="Gene3D" id="3.30.500.20">
    <property type="entry name" value="BH3703-like domains"/>
    <property type="match status" value="1"/>
</dbReference>
<dbReference type="InterPro" id="IPR036170">
    <property type="entry name" value="YezG-like_sf"/>
</dbReference>
<dbReference type="SUPFAM" id="SSF160424">
    <property type="entry name" value="BH3703-like"/>
    <property type="match status" value="1"/>
</dbReference>
<sequence>MEQQMNVLYREIAETINELIPEDWEDFYFNGEVENGEGGVFFFFKPKNKHDYIYCRDILKKYHINSEVYKKSMRKLLKVTNDLKNVFLENGQEPWFSVTMKLTSEGKLKIEYDYTKWGESNFGPSDRLEYWESKYLNNIPQDESDRIKIDKMKEFENNNN</sequence>
<organism evidence="1 2">
    <name type="scientific">Paenibacillus faecis</name>
    <dbReference type="NCBI Taxonomy" id="862114"/>
    <lineage>
        <taxon>Bacteria</taxon>
        <taxon>Bacillati</taxon>
        <taxon>Bacillota</taxon>
        <taxon>Bacilli</taxon>
        <taxon>Bacillales</taxon>
        <taxon>Paenibacillaceae</taxon>
        <taxon>Paenibacillus</taxon>
    </lineage>
</organism>
<gene>
    <name evidence="1" type="ORF">FRY98_23430</name>
</gene>
<dbReference type="RefSeq" id="WP_148456685.1">
    <property type="nucleotide sequence ID" value="NZ_VSDO01000005.1"/>
</dbReference>
<reference evidence="1 2" key="1">
    <citation type="submission" date="2019-08" db="EMBL/GenBank/DDBJ databases">
        <title>Genome sequencing of Paenibacillus faecis DSM 23593(T).</title>
        <authorList>
            <person name="Kook J.-K."/>
            <person name="Park S.-N."/>
            <person name="Lim Y.K."/>
        </authorList>
    </citation>
    <scope>NUCLEOTIDE SEQUENCE [LARGE SCALE GENOMIC DNA]</scope>
    <source>
        <strain evidence="1 2">DSM 23593</strain>
    </source>
</reference>
<dbReference type="OrthoDB" id="1633905at2"/>
<evidence type="ECO:0000313" key="2">
    <source>
        <dbReference type="Proteomes" id="UP000325218"/>
    </source>
</evidence>
<dbReference type="InterPro" id="IPR006728">
    <property type="entry name" value="YezG-like"/>
</dbReference>
<keyword evidence="2" id="KW-1185">Reference proteome</keyword>